<dbReference type="InterPro" id="IPR024638">
    <property type="entry name" value="Ctk3_N"/>
</dbReference>
<name>A0A5B0QND2_PUCGR</name>
<feature type="domain" description="CTD kinase subunit gamma Ctk3 N-terminal" evidence="1">
    <location>
        <begin position="1"/>
        <end position="55"/>
    </location>
</feature>
<dbReference type="InterPro" id="IPR042326">
    <property type="entry name" value="Ctk3"/>
</dbReference>
<dbReference type="GO" id="GO:0045943">
    <property type="term" value="P:positive regulation of transcription by RNA polymerase I"/>
    <property type="evidence" value="ECO:0007669"/>
    <property type="project" value="TreeGrafter"/>
</dbReference>
<organism evidence="2 3">
    <name type="scientific">Puccinia graminis f. sp. tritici</name>
    <dbReference type="NCBI Taxonomy" id="56615"/>
    <lineage>
        <taxon>Eukaryota</taxon>
        <taxon>Fungi</taxon>
        <taxon>Dikarya</taxon>
        <taxon>Basidiomycota</taxon>
        <taxon>Pucciniomycotina</taxon>
        <taxon>Pucciniomycetes</taxon>
        <taxon>Pucciniales</taxon>
        <taxon>Pucciniaceae</taxon>
        <taxon>Puccinia</taxon>
    </lineage>
</organism>
<dbReference type="Proteomes" id="UP000324748">
    <property type="component" value="Unassembled WGS sequence"/>
</dbReference>
<dbReference type="GO" id="GO:0032786">
    <property type="term" value="P:positive regulation of DNA-templated transcription, elongation"/>
    <property type="evidence" value="ECO:0007669"/>
    <property type="project" value="InterPro"/>
</dbReference>
<accession>A0A5B0QND2</accession>
<evidence type="ECO:0000313" key="2">
    <source>
        <dbReference type="EMBL" id="KAA1114682.1"/>
    </source>
</evidence>
<dbReference type="OrthoDB" id="21266at2759"/>
<dbReference type="PANTHER" id="PTHR28291">
    <property type="entry name" value="CTD KINASE SUBUNIT GAMMA"/>
    <property type="match status" value="1"/>
</dbReference>
<comment type="caution">
    <text evidence="2">The sequence shown here is derived from an EMBL/GenBank/DDBJ whole genome shotgun (WGS) entry which is preliminary data.</text>
</comment>
<gene>
    <name evidence="2" type="ORF">PGT21_018552</name>
</gene>
<dbReference type="Pfam" id="PF12243">
    <property type="entry name" value="CTK3"/>
    <property type="match status" value="1"/>
</dbReference>
<sequence length="178" mass="20528">MNLFEVRLQLVSILGKLSSSQDSIQSTIWFSLTQKDKYGEDLWDCLMEEAEKECMILLDSIDGLLLRLSTALLKSHQDYQYHKREQNRRMFWGRTSVSISQSLVPPSAAGLNLYGHLIKKDIIKFVETVVPTTFNKKGLLNLTSTLQVIKNWKPQVSLIEQFLKLVLLEQTDLLLNDR</sequence>
<protein>
    <recommendedName>
        <fullName evidence="1">CTD kinase subunit gamma Ctk3 N-terminal domain-containing protein</fullName>
    </recommendedName>
</protein>
<keyword evidence="3" id="KW-1185">Reference proteome</keyword>
<dbReference type="GO" id="GO:0070692">
    <property type="term" value="C:CTDK-1 complex"/>
    <property type="evidence" value="ECO:0007669"/>
    <property type="project" value="InterPro"/>
</dbReference>
<dbReference type="AlphaFoldDB" id="A0A5B0QND2"/>
<reference evidence="2 3" key="1">
    <citation type="submission" date="2019-05" db="EMBL/GenBank/DDBJ databases">
        <title>Emergence of the Ug99 lineage of the wheat stem rust pathogen through somatic hybridization.</title>
        <authorList>
            <person name="Li F."/>
            <person name="Upadhyaya N.M."/>
            <person name="Sperschneider J."/>
            <person name="Matny O."/>
            <person name="Nguyen-Phuc H."/>
            <person name="Mago R."/>
            <person name="Raley C."/>
            <person name="Miller M.E."/>
            <person name="Silverstein K.A.T."/>
            <person name="Henningsen E."/>
            <person name="Hirsch C.D."/>
            <person name="Visser B."/>
            <person name="Pretorius Z.A."/>
            <person name="Steffenson B.J."/>
            <person name="Schwessinger B."/>
            <person name="Dodds P.N."/>
            <person name="Figueroa M."/>
        </authorList>
    </citation>
    <scope>NUCLEOTIDE SEQUENCE [LARGE SCALE GENOMIC DNA]</scope>
    <source>
        <strain evidence="2">21-0</strain>
    </source>
</reference>
<proteinExistence type="predicted"/>
<dbReference type="EMBL" id="VSWC01000014">
    <property type="protein sequence ID" value="KAA1114682.1"/>
    <property type="molecule type" value="Genomic_DNA"/>
</dbReference>
<dbReference type="PANTHER" id="PTHR28291:SF1">
    <property type="entry name" value="CTD KINASE SUBUNIT GAMMA"/>
    <property type="match status" value="1"/>
</dbReference>
<evidence type="ECO:0000313" key="3">
    <source>
        <dbReference type="Proteomes" id="UP000324748"/>
    </source>
</evidence>
<evidence type="ECO:0000259" key="1">
    <source>
        <dbReference type="Pfam" id="PF12243"/>
    </source>
</evidence>